<dbReference type="PROSITE" id="PS01179">
    <property type="entry name" value="PID"/>
    <property type="match status" value="1"/>
</dbReference>
<gene>
    <name evidence="2" type="primary">LDLRAP1</name>
    <name evidence="2" type="ORF">AVEN_228451_1</name>
</gene>
<dbReference type="PANTHER" id="PTHR11232">
    <property type="entry name" value="PHOSPHOTYROSINE INTERACTION DOMAIN-CONTAINING FAMILY MEMBER"/>
    <property type="match status" value="1"/>
</dbReference>
<dbReference type="SUPFAM" id="SSF50729">
    <property type="entry name" value="PH domain-like"/>
    <property type="match status" value="1"/>
</dbReference>
<dbReference type="OrthoDB" id="9999955at2759"/>
<accession>A0A4Y2J6V4</accession>
<evidence type="ECO:0000259" key="1">
    <source>
        <dbReference type="PROSITE" id="PS01179"/>
    </source>
</evidence>
<dbReference type="Proteomes" id="UP000499080">
    <property type="component" value="Unassembled WGS sequence"/>
</dbReference>
<keyword evidence="3" id="KW-1185">Reference proteome</keyword>
<feature type="domain" description="PID" evidence="1">
    <location>
        <begin position="48"/>
        <end position="188"/>
    </location>
</feature>
<keyword evidence="2" id="KW-0675">Receptor</keyword>
<evidence type="ECO:0000313" key="3">
    <source>
        <dbReference type="Proteomes" id="UP000499080"/>
    </source>
</evidence>
<dbReference type="Gene3D" id="2.30.29.30">
    <property type="entry name" value="Pleckstrin-homology domain (PH domain)/Phosphotyrosine-binding domain (PTB)"/>
    <property type="match status" value="1"/>
</dbReference>
<dbReference type="SMART" id="SM00462">
    <property type="entry name" value="PTB"/>
    <property type="match status" value="1"/>
</dbReference>
<protein>
    <submittedName>
        <fullName evidence="2">Low density lipoprotein receptor adapter protein 1</fullName>
    </submittedName>
</protein>
<dbReference type="InterPro" id="IPR051133">
    <property type="entry name" value="Adapter_Engulfment-Domain"/>
</dbReference>
<dbReference type="Pfam" id="PF00640">
    <property type="entry name" value="PID"/>
    <property type="match status" value="1"/>
</dbReference>
<dbReference type="InterPro" id="IPR011993">
    <property type="entry name" value="PH-like_dom_sf"/>
</dbReference>
<dbReference type="PANTHER" id="PTHR11232:SF74">
    <property type="entry name" value="PTB DOMAIN-CONTAINING ADAPTER PROTEIN CED-6-LIKE PROTEIN"/>
    <property type="match status" value="1"/>
</dbReference>
<dbReference type="AlphaFoldDB" id="A0A4Y2J6V4"/>
<reference evidence="2 3" key="1">
    <citation type="journal article" date="2019" name="Sci. Rep.">
        <title>Orb-weaving spider Araneus ventricosus genome elucidates the spidroin gene catalogue.</title>
        <authorList>
            <person name="Kono N."/>
            <person name="Nakamura H."/>
            <person name="Ohtoshi R."/>
            <person name="Moran D.A.P."/>
            <person name="Shinohara A."/>
            <person name="Yoshida Y."/>
            <person name="Fujiwara M."/>
            <person name="Mori M."/>
            <person name="Tomita M."/>
            <person name="Arakawa K."/>
        </authorList>
    </citation>
    <scope>NUCLEOTIDE SEQUENCE [LARGE SCALE GENOMIC DNA]</scope>
</reference>
<comment type="caution">
    <text evidence="2">The sequence shown here is derived from an EMBL/GenBank/DDBJ whole genome shotgun (WGS) entry which is preliminary data.</text>
</comment>
<dbReference type="InterPro" id="IPR006020">
    <property type="entry name" value="PTB/PI_dom"/>
</dbReference>
<proteinExistence type="predicted"/>
<name>A0A4Y2J6V4_ARAVE</name>
<evidence type="ECO:0000313" key="2">
    <source>
        <dbReference type="EMBL" id="GBM84926.1"/>
    </source>
</evidence>
<dbReference type="EMBL" id="BGPR01003197">
    <property type="protein sequence ID" value="GBM84926.1"/>
    <property type="molecule type" value="Genomic_DNA"/>
</dbReference>
<organism evidence="2 3">
    <name type="scientific">Araneus ventricosus</name>
    <name type="common">Orbweaver spider</name>
    <name type="synonym">Epeira ventricosa</name>
    <dbReference type="NCBI Taxonomy" id="182803"/>
    <lineage>
        <taxon>Eukaryota</taxon>
        <taxon>Metazoa</taxon>
        <taxon>Ecdysozoa</taxon>
        <taxon>Arthropoda</taxon>
        <taxon>Chelicerata</taxon>
        <taxon>Arachnida</taxon>
        <taxon>Araneae</taxon>
        <taxon>Araneomorphae</taxon>
        <taxon>Entelegynae</taxon>
        <taxon>Araneoidea</taxon>
        <taxon>Araneidae</taxon>
        <taxon>Araneus</taxon>
    </lineage>
</organism>
<keyword evidence="2" id="KW-0449">Lipoprotein</keyword>
<dbReference type="CDD" id="cd13159">
    <property type="entry name" value="PTB_LDLRAP-mammal-like"/>
    <property type="match status" value="1"/>
</dbReference>
<sequence>MRSFTIDAFSGPWQAANALHRKENKHLFYQDSKLPEEWDDSIKEPVLDGITFYVKYLGSTLVDEPNDQQTTADAIKAVITMAKSSAKKLPRVALTVNPKGIVTRDLSTGEKHLDFSIYRISFCSADANYDRVVAFIGTNKNETLECHAFLCSKRKIAQAAALTISQAFNIAFELWERAKEERSSQNGEERIKLEISDNSTVSECNSNNKNSCADEQGTLIDLSIDGHSASETMKKLGFENDQNLDDSFSRLAHSRTHPMLGMGFKPEDLEDIQQFVHNQRKINEKDCFLDDQTDDLLAL</sequence>